<dbReference type="Gene3D" id="2.40.40.10">
    <property type="entry name" value="RlpA-like domain"/>
    <property type="match status" value="1"/>
</dbReference>
<feature type="region of interest" description="Disordered" evidence="6">
    <location>
        <begin position="20"/>
        <end position="41"/>
    </location>
</feature>
<feature type="domain" description="SPOR" evidence="8">
    <location>
        <begin position="211"/>
        <end position="272"/>
    </location>
</feature>
<dbReference type="InterPro" id="IPR034718">
    <property type="entry name" value="RlpA"/>
</dbReference>
<dbReference type="EC" id="4.2.2.-" evidence="4"/>
<dbReference type="Pfam" id="PF05036">
    <property type="entry name" value="SPOR"/>
    <property type="match status" value="1"/>
</dbReference>
<dbReference type="CDD" id="cd22268">
    <property type="entry name" value="DPBB_RlpA-like"/>
    <property type="match status" value="1"/>
</dbReference>
<evidence type="ECO:0000313" key="10">
    <source>
        <dbReference type="Proteomes" id="UP000315673"/>
    </source>
</evidence>
<dbReference type="Pfam" id="PF03330">
    <property type="entry name" value="DPBB_1"/>
    <property type="match status" value="1"/>
</dbReference>
<evidence type="ECO:0000256" key="3">
    <source>
        <dbReference type="ARBA" id="ARBA00023316"/>
    </source>
</evidence>
<dbReference type="InterPro" id="IPR036908">
    <property type="entry name" value="RlpA-like_sf"/>
</dbReference>
<dbReference type="Proteomes" id="UP000315673">
    <property type="component" value="Chromosome"/>
</dbReference>
<dbReference type="Gene3D" id="3.30.70.1070">
    <property type="entry name" value="Sporulation related repeat"/>
    <property type="match status" value="1"/>
</dbReference>
<feature type="signal peptide" evidence="4">
    <location>
        <begin position="1"/>
        <end position="21"/>
    </location>
</feature>
<feature type="compositionally biased region" description="Low complexity" evidence="6">
    <location>
        <begin position="194"/>
        <end position="208"/>
    </location>
</feature>
<comment type="similarity">
    <text evidence="4 5">Belongs to the RlpA family.</text>
</comment>
<dbReference type="GO" id="GO:0000270">
    <property type="term" value="P:peptidoglycan metabolic process"/>
    <property type="evidence" value="ECO:0007669"/>
    <property type="project" value="UniProtKB-UniRule"/>
</dbReference>
<dbReference type="SUPFAM" id="SSF110997">
    <property type="entry name" value="Sporulation related repeat"/>
    <property type="match status" value="1"/>
</dbReference>
<accession>A0A5B8LHE7</accession>
<dbReference type="SUPFAM" id="SSF50685">
    <property type="entry name" value="Barwin-like endoglucanases"/>
    <property type="match status" value="1"/>
</dbReference>
<dbReference type="InterPro" id="IPR009009">
    <property type="entry name" value="RlpA-like_DPBB"/>
</dbReference>
<dbReference type="AlphaFoldDB" id="A0A5B8LHE7"/>
<organism evidence="9 10">
    <name type="scientific">Sphingomonas panacisoli</name>
    <dbReference type="NCBI Taxonomy" id="1813879"/>
    <lineage>
        <taxon>Bacteria</taxon>
        <taxon>Pseudomonadati</taxon>
        <taxon>Pseudomonadota</taxon>
        <taxon>Alphaproteobacteria</taxon>
        <taxon>Sphingomonadales</taxon>
        <taxon>Sphingomonadaceae</taxon>
        <taxon>Sphingomonas</taxon>
    </lineage>
</organism>
<dbReference type="OrthoDB" id="9779128at2"/>
<gene>
    <name evidence="4" type="primary">rlpA</name>
    <name evidence="9" type="ORF">FPZ24_08525</name>
</gene>
<dbReference type="InterPro" id="IPR012997">
    <property type="entry name" value="RplA"/>
</dbReference>
<dbReference type="PANTHER" id="PTHR34183:SF8">
    <property type="entry name" value="ENDOLYTIC PEPTIDOGLYCAN TRANSGLYCOSYLASE RLPA-RELATED"/>
    <property type="match status" value="1"/>
</dbReference>
<dbReference type="NCBIfam" id="TIGR00413">
    <property type="entry name" value="rlpA"/>
    <property type="match status" value="1"/>
</dbReference>
<evidence type="ECO:0000256" key="4">
    <source>
        <dbReference type="HAMAP-Rule" id="MF_02071"/>
    </source>
</evidence>
<dbReference type="InterPro" id="IPR036680">
    <property type="entry name" value="SPOR-like_sf"/>
</dbReference>
<evidence type="ECO:0000256" key="1">
    <source>
        <dbReference type="ARBA" id="ARBA00022729"/>
    </source>
</evidence>
<evidence type="ECO:0000256" key="6">
    <source>
        <dbReference type="SAM" id="MobiDB-lite"/>
    </source>
</evidence>
<keyword evidence="2 4" id="KW-0456">Lyase</keyword>
<evidence type="ECO:0000313" key="9">
    <source>
        <dbReference type="EMBL" id="QDZ07523.1"/>
    </source>
</evidence>
<sequence precursor="true">MPSNARLLLLAGLVLAVPASAQDGPPSSDGPQATSDRSPDRYDEVGYATWYGNELAGNRTASGAPFDPQAFTAAHRTLPIGSYVEVTSLETGRTVLVQINDRGPFTPGLLIDLSQAAARAIGVVSRKAVRVRRVNPTAVDRNALKNGQAASPILDTPPALLAGLRARLTGRADPVATVRTKPPTPDVPPPRPAVAPVRSAPAPTRPPATVKGGYYVQVAAFSTRDRAETVARSLGGTATPFAKLWRVRTGPFPDAKSALRARDAAAARGYGDARVVRED</sequence>
<feature type="chain" id="PRO_5023479523" description="Endolytic peptidoglycan transglycosylase RlpA" evidence="4">
    <location>
        <begin position="22"/>
        <end position="279"/>
    </location>
</feature>
<dbReference type="HAMAP" id="MF_02071">
    <property type="entry name" value="RlpA"/>
    <property type="match status" value="1"/>
</dbReference>
<feature type="region of interest" description="Disordered" evidence="6">
    <location>
        <begin position="176"/>
        <end position="208"/>
    </location>
</feature>
<keyword evidence="3 4" id="KW-0961">Cell wall biogenesis/degradation</keyword>
<proteinExistence type="inferred from homology"/>
<evidence type="ECO:0000259" key="8">
    <source>
        <dbReference type="Pfam" id="PF05036"/>
    </source>
</evidence>
<dbReference type="PANTHER" id="PTHR34183">
    <property type="entry name" value="ENDOLYTIC PEPTIDOGLYCAN TRANSGLYCOSYLASE RLPA"/>
    <property type="match status" value="1"/>
</dbReference>
<dbReference type="KEGG" id="spai:FPZ24_08525"/>
<comment type="function">
    <text evidence="4">Lytic transglycosylase with a strong preference for naked glycan strands that lack stem peptides.</text>
</comment>
<keyword evidence="10" id="KW-1185">Reference proteome</keyword>
<dbReference type="GO" id="GO:0008932">
    <property type="term" value="F:lytic endotransglycosylase activity"/>
    <property type="evidence" value="ECO:0007669"/>
    <property type="project" value="UniProtKB-UniRule"/>
</dbReference>
<dbReference type="GO" id="GO:0071555">
    <property type="term" value="P:cell wall organization"/>
    <property type="evidence" value="ECO:0007669"/>
    <property type="project" value="UniProtKB-KW"/>
</dbReference>
<protein>
    <recommendedName>
        <fullName evidence="4">Endolytic peptidoglycan transglycosylase RlpA</fullName>
        <ecNumber evidence="4">4.2.2.-</ecNumber>
    </recommendedName>
</protein>
<reference evidence="9 10" key="1">
    <citation type="submission" date="2019-07" db="EMBL/GenBank/DDBJ databases">
        <title>Full genome sequence of Sphingomonas sp. 4R-6-7(HKS19).</title>
        <authorList>
            <person name="Im W.-T."/>
        </authorList>
    </citation>
    <scope>NUCLEOTIDE SEQUENCE [LARGE SCALE GENOMIC DNA]</scope>
    <source>
        <strain evidence="9 10">HKS19</strain>
    </source>
</reference>
<dbReference type="InterPro" id="IPR007730">
    <property type="entry name" value="SPOR-like_dom"/>
</dbReference>
<name>A0A5B8LHE7_9SPHN</name>
<dbReference type="EMBL" id="CP042306">
    <property type="protein sequence ID" value="QDZ07523.1"/>
    <property type="molecule type" value="Genomic_DNA"/>
</dbReference>
<feature type="domain" description="RlpA-like protein double-psi beta-barrel" evidence="7">
    <location>
        <begin position="45"/>
        <end position="132"/>
    </location>
</feature>
<keyword evidence="1 4" id="KW-0732">Signal</keyword>
<evidence type="ECO:0000256" key="2">
    <source>
        <dbReference type="ARBA" id="ARBA00023239"/>
    </source>
</evidence>
<evidence type="ECO:0000259" key="7">
    <source>
        <dbReference type="Pfam" id="PF03330"/>
    </source>
</evidence>
<dbReference type="GO" id="GO:0042834">
    <property type="term" value="F:peptidoglycan binding"/>
    <property type="evidence" value="ECO:0007669"/>
    <property type="project" value="InterPro"/>
</dbReference>
<feature type="compositionally biased region" description="Pro residues" evidence="6">
    <location>
        <begin position="182"/>
        <end position="193"/>
    </location>
</feature>
<evidence type="ECO:0000256" key="5">
    <source>
        <dbReference type="RuleBase" id="RU003495"/>
    </source>
</evidence>